<evidence type="ECO:0000256" key="1">
    <source>
        <dbReference type="SAM" id="MobiDB-lite"/>
    </source>
</evidence>
<name>A0A5B7CRY1_PORTR</name>
<proteinExistence type="predicted"/>
<reference evidence="2 3" key="1">
    <citation type="submission" date="2019-05" db="EMBL/GenBank/DDBJ databases">
        <title>Another draft genome of Portunus trituberculatus and its Hox gene families provides insights of decapod evolution.</title>
        <authorList>
            <person name="Jeong J.-H."/>
            <person name="Song I."/>
            <person name="Kim S."/>
            <person name="Choi T."/>
            <person name="Kim D."/>
            <person name="Ryu S."/>
            <person name="Kim W."/>
        </authorList>
    </citation>
    <scope>NUCLEOTIDE SEQUENCE [LARGE SCALE GENOMIC DNA]</scope>
    <source>
        <tissue evidence="2">Muscle</tissue>
    </source>
</reference>
<keyword evidence="3" id="KW-1185">Reference proteome</keyword>
<evidence type="ECO:0000313" key="2">
    <source>
        <dbReference type="EMBL" id="MPC11424.1"/>
    </source>
</evidence>
<evidence type="ECO:0000313" key="3">
    <source>
        <dbReference type="Proteomes" id="UP000324222"/>
    </source>
</evidence>
<feature type="region of interest" description="Disordered" evidence="1">
    <location>
        <begin position="34"/>
        <end position="69"/>
    </location>
</feature>
<organism evidence="2 3">
    <name type="scientific">Portunus trituberculatus</name>
    <name type="common">Swimming crab</name>
    <name type="synonym">Neptunus trituberculatus</name>
    <dbReference type="NCBI Taxonomy" id="210409"/>
    <lineage>
        <taxon>Eukaryota</taxon>
        <taxon>Metazoa</taxon>
        <taxon>Ecdysozoa</taxon>
        <taxon>Arthropoda</taxon>
        <taxon>Crustacea</taxon>
        <taxon>Multicrustacea</taxon>
        <taxon>Malacostraca</taxon>
        <taxon>Eumalacostraca</taxon>
        <taxon>Eucarida</taxon>
        <taxon>Decapoda</taxon>
        <taxon>Pleocyemata</taxon>
        <taxon>Brachyura</taxon>
        <taxon>Eubrachyura</taxon>
        <taxon>Portunoidea</taxon>
        <taxon>Portunidae</taxon>
        <taxon>Portuninae</taxon>
        <taxon>Portunus</taxon>
    </lineage>
</organism>
<dbReference type="AlphaFoldDB" id="A0A5B7CRY1"/>
<comment type="caution">
    <text evidence="2">The sequence shown here is derived from an EMBL/GenBank/DDBJ whole genome shotgun (WGS) entry which is preliminary data.</text>
</comment>
<accession>A0A5B7CRY1</accession>
<protein>
    <submittedName>
        <fullName evidence="2">Uncharacterized protein</fullName>
    </submittedName>
</protein>
<dbReference type="Proteomes" id="UP000324222">
    <property type="component" value="Unassembled WGS sequence"/>
</dbReference>
<gene>
    <name evidence="2" type="ORF">E2C01_004090</name>
</gene>
<sequence>MRTNSAYTTNVTSTTTSTTTTTTIVNQHWMIGKARQAKDGNRHSSRLTNHASIGRGEVSVLTRRKRDSGLPLGMTAAERGRTRTAVVTRGSAA</sequence>
<dbReference type="EMBL" id="VSRR010000162">
    <property type="protein sequence ID" value="MPC11424.1"/>
    <property type="molecule type" value="Genomic_DNA"/>
</dbReference>